<keyword evidence="1" id="KW-1133">Transmembrane helix</keyword>
<dbReference type="Proteomes" id="UP000499080">
    <property type="component" value="Unassembled WGS sequence"/>
</dbReference>
<evidence type="ECO:0008006" key="4">
    <source>
        <dbReference type="Google" id="ProtNLM"/>
    </source>
</evidence>
<organism evidence="2 3">
    <name type="scientific">Araneus ventricosus</name>
    <name type="common">Orbweaver spider</name>
    <name type="synonym">Epeira ventricosa</name>
    <dbReference type="NCBI Taxonomy" id="182803"/>
    <lineage>
        <taxon>Eukaryota</taxon>
        <taxon>Metazoa</taxon>
        <taxon>Ecdysozoa</taxon>
        <taxon>Arthropoda</taxon>
        <taxon>Chelicerata</taxon>
        <taxon>Arachnida</taxon>
        <taxon>Araneae</taxon>
        <taxon>Araneomorphae</taxon>
        <taxon>Entelegynae</taxon>
        <taxon>Araneoidea</taxon>
        <taxon>Araneidae</taxon>
        <taxon>Araneus</taxon>
    </lineage>
</organism>
<keyword evidence="3" id="KW-1185">Reference proteome</keyword>
<feature type="transmembrane region" description="Helical" evidence="1">
    <location>
        <begin position="12"/>
        <end position="29"/>
    </location>
</feature>
<sequence length="317" mass="36115">MYTNSSEAKEVTLGFAVAAVFPLLLKYGIDFKKHQIEHILDQYYRIYVLLNNRITVSNTRKISFAITTVLLTIILAAILSALTLPRSSALKLYYSFFTEFDDEAVEFVIPICTVQFVFAYQYTYPCIIAATCGVLYYEFSEILLRFHKNLNDPSTFSDRNKILSVSKIHALLFEVAHEIRDATSMICFFLLCFQTTIMYCSLAMFILMKKEDFAIPQVIESCLVVTLIPASIIGVVYCASRISNVYQKIEMSLLLTRDKLSRQFACNQDSIRLLDLMMAKKLPAMSAFGLGELTPNFVLNMFGSLFTYSLLILNLQK</sequence>
<evidence type="ECO:0000313" key="2">
    <source>
        <dbReference type="EMBL" id="GBO37416.1"/>
    </source>
</evidence>
<name>A0A4Y2WL83_ARAVE</name>
<evidence type="ECO:0000256" key="1">
    <source>
        <dbReference type="SAM" id="Phobius"/>
    </source>
</evidence>
<keyword evidence="1" id="KW-0472">Membrane</keyword>
<reference evidence="2 3" key="1">
    <citation type="journal article" date="2019" name="Sci. Rep.">
        <title>Orb-weaving spider Araneus ventricosus genome elucidates the spidroin gene catalogue.</title>
        <authorList>
            <person name="Kono N."/>
            <person name="Nakamura H."/>
            <person name="Ohtoshi R."/>
            <person name="Moran D.A.P."/>
            <person name="Shinohara A."/>
            <person name="Yoshida Y."/>
            <person name="Fujiwara M."/>
            <person name="Mori M."/>
            <person name="Tomita M."/>
            <person name="Arakawa K."/>
        </authorList>
    </citation>
    <scope>NUCLEOTIDE SEQUENCE [LARGE SCALE GENOMIC DNA]</scope>
</reference>
<keyword evidence="1" id="KW-0812">Transmembrane</keyword>
<feature type="transmembrane region" description="Helical" evidence="1">
    <location>
        <begin position="182"/>
        <end position="206"/>
    </location>
</feature>
<protein>
    <recommendedName>
        <fullName evidence="4">Gustatory receptor</fullName>
    </recommendedName>
</protein>
<proteinExistence type="predicted"/>
<comment type="caution">
    <text evidence="2">The sequence shown here is derived from an EMBL/GenBank/DDBJ whole genome shotgun (WGS) entry which is preliminary data.</text>
</comment>
<gene>
    <name evidence="2" type="ORF">AVEN_103711_1</name>
</gene>
<dbReference type="OrthoDB" id="6421446at2759"/>
<dbReference type="EMBL" id="BGPR01061835">
    <property type="protein sequence ID" value="GBO37416.1"/>
    <property type="molecule type" value="Genomic_DNA"/>
</dbReference>
<evidence type="ECO:0000313" key="3">
    <source>
        <dbReference type="Proteomes" id="UP000499080"/>
    </source>
</evidence>
<feature type="transmembrane region" description="Helical" evidence="1">
    <location>
        <begin position="62"/>
        <end position="84"/>
    </location>
</feature>
<accession>A0A4Y2WL83</accession>
<feature type="transmembrane region" description="Helical" evidence="1">
    <location>
        <begin position="218"/>
        <end position="242"/>
    </location>
</feature>
<dbReference type="AlphaFoldDB" id="A0A4Y2WL83"/>